<dbReference type="GO" id="GO:0003677">
    <property type="term" value="F:DNA binding"/>
    <property type="evidence" value="ECO:0007669"/>
    <property type="project" value="UniProtKB-KW"/>
</dbReference>
<name>A0A1Z2XNB6_9FIRM</name>
<dbReference type="PANTHER" id="PTHR30204">
    <property type="entry name" value="REDOX-CYCLING DRUG-SENSING TRANSCRIPTIONAL ACTIVATOR SOXR"/>
    <property type="match status" value="1"/>
</dbReference>
<dbReference type="EMBL" id="CP021422">
    <property type="protein sequence ID" value="ASB39942.1"/>
    <property type="molecule type" value="Genomic_DNA"/>
</dbReference>
<dbReference type="InterPro" id="IPR047057">
    <property type="entry name" value="MerR_fam"/>
</dbReference>
<dbReference type="Proteomes" id="UP000596035">
    <property type="component" value="Chromosome"/>
</dbReference>
<keyword evidence="1" id="KW-0238">DNA-binding</keyword>
<dbReference type="InterPro" id="IPR009061">
    <property type="entry name" value="DNA-bd_dom_put_sf"/>
</dbReference>
<evidence type="ECO:0000313" key="5">
    <source>
        <dbReference type="Proteomes" id="UP000196710"/>
    </source>
</evidence>
<dbReference type="Pfam" id="PF13411">
    <property type="entry name" value="MerR_1"/>
    <property type="match status" value="1"/>
</dbReference>
<dbReference type="Proteomes" id="UP000196710">
    <property type="component" value="Chromosome"/>
</dbReference>
<dbReference type="KEGG" id="amur:ADH66_04310"/>
<dbReference type="AlphaFoldDB" id="A0A1Z2XNB6"/>
<gene>
    <name evidence="3" type="ORF">ADH66_04310</name>
    <name evidence="4" type="ORF">I5Q82_14375</name>
</gene>
<evidence type="ECO:0000313" key="4">
    <source>
        <dbReference type="EMBL" id="QQR29231.1"/>
    </source>
</evidence>
<accession>A0A1Z2XNB6</accession>
<evidence type="ECO:0000313" key="6">
    <source>
        <dbReference type="Proteomes" id="UP000596035"/>
    </source>
</evidence>
<organism evidence="4 6">
    <name type="scientific">Acutalibacter muris</name>
    <dbReference type="NCBI Taxonomy" id="1796620"/>
    <lineage>
        <taxon>Bacteria</taxon>
        <taxon>Bacillati</taxon>
        <taxon>Bacillota</taxon>
        <taxon>Clostridia</taxon>
        <taxon>Eubacteriales</taxon>
        <taxon>Acutalibacteraceae</taxon>
        <taxon>Acutalibacter</taxon>
    </lineage>
</organism>
<protein>
    <submittedName>
        <fullName evidence="4">MerR family transcriptional regulator</fullName>
    </submittedName>
</protein>
<dbReference type="GO" id="GO:0003700">
    <property type="term" value="F:DNA-binding transcription factor activity"/>
    <property type="evidence" value="ECO:0007669"/>
    <property type="project" value="InterPro"/>
</dbReference>
<evidence type="ECO:0000259" key="2">
    <source>
        <dbReference type="PROSITE" id="PS50937"/>
    </source>
</evidence>
<dbReference type="InterPro" id="IPR000551">
    <property type="entry name" value="MerR-type_HTH_dom"/>
</dbReference>
<reference evidence="4 6" key="3">
    <citation type="submission" date="2020-11" db="EMBL/GenBank/DDBJ databases">
        <title>Closed and high quality bacterial genomes of the OMM12 community.</title>
        <authorList>
            <person name="Marbouty M."/>
            <person name="Lamy-Besnier Q."/>
            <person name="Debarbieux L."/>
            <person name="Koszul R."/>
        </authorList>
    </citation>
    <scope>NUCLEOTIDE SEQUENCE [LARGE SCALE GENOMIC DNA]</scope>
    <source>
        <strain evidence="4 6">KB18</strain>
    </source>
</reference>
<dbReference type="CDD" id="cd01109">
    <property type="entry name" value="HTH_YyaN"/>
    <property type="match status" value="1"/>
</dbReference>
<dbReference type="RefSeq" id="WP_066535265.1">
    <property type="nucleotide sequence ID" value="NZ_CAJTCQ010000004.1"/>
</dbReference>
<dbReference type="PROSITE" id="PS50937">
    <property type="entry name" value="HTH_MERR_2"/>
    <property type="match status" value="1"/>
</dbReference>
<reference evidence="5" key="2">
    <citation type="submission" date="2017-05" db="EMBL/GenBank/DDBJ databases">
        <title>Improved OligoMM genomes.</title>
        <authorList>
            <person name="Garzetti D."/>
        </authorList>
    </citation>
    <scope>NUCLEOTIDE SEQUENCE [LARGE SCALE GENOMIC DNA]</scope>
    <source>
        <strain evidence="5">KB18</strain>
    </source>
</reference>
<keyword evidence="5" id="KW-1185">Reference proteome</keyword>
<dbReference type="SMART" id="SM00422">
    <property type="entry name" value="HTH_MERR"/>
    <property type="match status" value="1"/>
</dbReference>
<dbReference type="PRINTS" id="PR00040">
    <property type="entry name" value="HTHMERR"/>
</dbReference>
<dbReference type="Gene3D" id="1.10.1660.10">
    <property type="match status" value="1"/>
</dbReference>
<dbReference type="SUPFAM" id="SSF46955">
    <property type="entry name" value="Putative DNA-binding domain"/>
    <property type="match status" value="1"/>
</dbReference>
<feature type="domain" description="HTH merR-type" evidence="2">
    <location>
        <begin position="1"/>
        <end position="69"/>
    </location>
</feature>
<sequence length="117" mass="13818">MTIKEVSETYGLSQDTLRYYERVGMIPRVTRSQSGHRDYQEKDLGWVELAKCLRNAGLTVEAIVEYVRLSLEGDSTIRQRYELLKRQREELVVQRQRMDEAIGRLEHKIDVYAQKLN</sequence>
<evidence type="ECO:0000313" key="3">
    <source>
        <dbReference type="EMBL" id="ASB39942.1"/>
    </source>
</evidence>
<proteinExistence type="predicted"/>
<reference evidence="3" key="1">
    <citation type="journal article" date="2017" name="Genome Announc.">
        <title>High-Quality Whole-Genome Sequences of the Oligo-Mouse-Microbiota Bacterial Community.</title>
        <authorList>
            <person name="Garzetti D."/>
            <person name="Brugiroux S."/>
            <person name="Bunk B."/>
            <person name="Pukall R."/>
            <person name="McCoy K.D."/>
            <person name="Macpherson A.J."/>
            <person name="Stecher B."/>
        </authorList>
    </citation>
    <scope>NUCLEOTIDE SEQUENCE</scope>
    <source>
        <strain evidence="3">KB18</strain>
    </source>
</reference>
<dbReference type="EMBL" id="CP065321">
    <property type="protein sequence ID" value="QQR29231.1"/>
    <property type="molecule type" value="Genomic_DNA"/>
</dbReference>
<dbReference type="PANTHER" id="PTHR30204:SF98">
    <property type="entry name" value="HTH-TYPE TRANSCRIPTIONAL REGULATOR ADHR"/>
    <property type="match status" value="1"/>
</dbReference>
<evidence type="ECO:0000256" key="1">
    <source>
        <dbReference type="ARBA" id="ARBA00023125"/>
    </source>
</evidence>